<sequence length="310" mass="35107">MFITGIGQVCLDGGRTREAAPHGEQVHVAGVSRNSVQHSWYEVFKLPRERCCLHARRSERTLWVRKYPREPDGALGALAQGASRQPGERFGRVQRSEKQTTLGTSAPLIEAPAHNCRRIAAAVRVDAPIALVWQVLTDYNHLADFIPNLAVSQTSPHPSGGIRLQQEGLQNVFGFRFRAAVLMDMNEVIGDPKEVPHRRSIYFDLVHSRDFIRFEGEWYMEERDAQRSPSDMVSSSNDRTDASLNRVYTTLGYVVEIVPRHMLPVRLVEWRIREDLLPNLLAVKREAERRYLLARRAEAVSQSQGDASSS</sequence>
<evidence type="ECO:0000313" key="3">
    <source>
        <dbReference type="Proteomes" id="UP000530660"/>
    </source>
</evidence>
<proteinExistence type="predicted"/>
<dbReference type="InterPro" id="IPR023393">
    <property type="entry name" value="START-like_dom_sf"/>
</dbReference>
<dbReference type="Proteomes" id="UP000530660">
    <property type="component" value="Unassembled WGS sequence"/>
</dbReference>
<feature type="domain" description="Coenzyme Q-binding protein COQ10 START" evidence="1">
    <location>
        <begin position="125"/>
        <end position="256"/>
    </location>
</feature>
<gene>
    <name evidence="2" type="ORF">F1559_000206</name>
</gene>
<organism evidence="2 3">
    <name type="scientific">Cyanidiococcus yangmingshanensis</name>
    <dbReference type="NCBI Taxonomy" id="2690220"/>
    <lineage>
        <taxon>Eukaryota</taxon>
        <taxon>Rhodophyta</taxon>
        <taxon>Bangiophyceae</taxon>
        <taxon>Cyanidiales</taxon>
        <taxon>Cyanidiaceae</taxon>
        <taxon>Cyanidiococcus</taxon>
    </lineage>
</organism>
<reference evidence="2 3" key="1">
    <citation type="journal article" date="2020" name="J. Phycol.">
        <title>Comparative genome analysis reveals Cyanidiococcus gen. nov., a new extremophilic red algal genus sister to Cyanidioschyzon (Cyanidioschyzonaceae, Rhodophyta).</title>
        <authorList>
            <person name="Liu S.-L."/>
            <person name="Chiang Y.-R."/>
            <person name="Yoon H.S."/>
            <person name="Fu H.-Y."/>
        </authorList>
    </citation>
    <scope>NUCLEOTIDE SEQUENCE [LARGE SCALE GENOMIC DNA]</scope>
    <source>
        <strain evidence="2 3">THAL066</strain>
    </source>
</reference>
<evidence type="ECO:0000259" key="1">
    <source>
        <dbReference type="Pfam" id="PF03364"/>
    </source>
</evidence>
<dbReference type="Gene3D" id="3.30.530.20">
    <property type="match status" value="1"/>
</dbReference>
<dbReference type="PANTHER" id="PTHR34060:SF1">
    <property type="entry name" value="POLYKETIDE CYCLASE _ DEHYDRASE AND LIPID TRANSPORT PROTEIN"/>
    <property type="match status" value="1"/>
</dbReference>
<dbReference type="SUPFAM" id="SSF55961">
    <property type="entry name" value="Bet v1-like"/>
    <property type="match status" value="1"/>
</dbReference>
<dbReference type="InterPro" id="IPR005031">
    <property type="entry name" value="COQ10_START"/>
</dbReference>
<dbReference type="PANTHER" id="PTHR34060">
    <property type="entry name" value="POLYKETIDE CYCLASE / DEHYDRASE AND LIPID TRANSPORT PROTEIN"/>
    <property type="match status" value="1"/>
</dbReference>
<name>A0A7J7IBB3_9RHOD</name>
<keyword evidence="3" id="KW-1185">Reference proteome</keyword>
<protein>
    <recommendedName>
        <fullName evidence="1">Coenzyme Q-binding protein COQ10 START domain-containing protein</fullName>
    </recommendedName>
</protein>
<dbReference type="EMBL" id="VWRR01000020">
    <property type="protein sequence ID" value="KAF6000376.1"/>
    <property type="molecule type" value="Genomic_DNA"/>
</dbReference>
<dbReference type="OrthoDB" id="5732at2759"/>
<dbReference type="AlphaFoldDB" id="A0A7J7IBB3"/>
<dbReference type="Pfam" id="PF03364">
    <property type="entry name" value="Polyketide_cyc"/>
    <property type="match status" value="1"/>
</dbReference>
<accession>A0A7J7IBB3</accession>
<evidence type="ECO:0000313" key="2">
    <source>
        <dbReference type="EMBL" id="KAF6000376.1"/>
    </source>
</evidence>
<comment type="caution">
    <text evidence="2">The sequence shown here is derived from an EMBL/GenBank/DDBJ whole genome shotgun (WGS) entry which is preliminary data.</text>
</comment>